<evidence type="ECO:0000256" key="2">
    <source>
        <dbReference type="ARBA" id="ARBA00022448"/>
    </source>
</evidence>
<evidence type="ECO:0000256" key="3">
    <source>
        <dbReference type="ARBA" id="ARBA00022475"/>
    </source>
</evidence>
<dbReference type="CDD" id="cd03293">
    <property type="entry name" value="ABC_NrtD_SsuB_transporters"/>
    <property type="match status" value="1"/>
</dbReference>
<dbReference type="GO" id="GO:0005524">
    <property type="term" value="F:ATP binding"/>
    <property type="evidence" value="ECO:0007669"/>
    <property type="project" value="UniProtKB-KW"/>
</dbReference>
<protein>
    <submittedName>
        <fullName evidence="7">NitT/TauT family transport system ATP-binding protein</fullName>
    </submittedName>
</protein>
<keyword evidence="8" id="KW-1185">Reference proteome</keyword>
<comment type="similarity">
    <text evidence="1">Belongs to the ABC transporter superfamily.</text>
</comment>
<dbReference type="PROSITE" id="PS00211">
    <property type="entry name" value="ABC_TRANSPORTER_1"/>
    <property type="match status" value="1"/>
</dbReference>
<feature type="domain" description="ABC transporter" evidence="6">
    <location>
        <begin position="11"/>
        <end position="242"/>
    </location>
</feature>
<dbReference type="SMART" id="SM00382">
    <property type="entry name" value="AAA"/>
    <property type="match status" value="1"/>
</dbReference>
<gene>
    <name evidence="7" type="ORF">ABIE13_004835</name>
</gene>
<evidence type="ECO:0000256" key="4">
    <source>
        <dbReference type="ARBA" id="ARBA00022741"/>
    </source>
</evidence>
<organism evidence="7 8">
    <name type="scientific">Ottowia thiooxydans</name>
    <dbReference type="NCBI Taxonomy" id="219182"/>
    <lineage>
        <taxon>Bacteria</taxon>
        <taxon>Pseudomonadati</taxon>
        <taxon>Pseudomonadota</taxon>
        <taxon>Betaproteobacteria</taxon>
        <taxon>Burkholderiales</taxon>
        <taxon>Comamonadaceae</taxon>
        <taxon>Ottowia</taxon>
    </lineage>
</organism>
<dbReference type="InterPro" id="IPR050166">
    <property type="entry name" value="ABC_transporter_ATP-bind"/>
</dbReference>
<dbReference type="InterPro" id="IPR027417">
    <property type="entry name" value="P-loop_NTPase"/>
</dbReference>
<keyword evidence="5 7" id="KW-0067">ATP-binding</keyword>
<keyword evidence="4" id="KW-0547">Nucleotide-binding</keyword>
<dbReference type="PANTHER" id="PTHR42788">
    <property type="entry name" value="TAURINE IMPORT ATP-BINDING PROTEIN-RELATED"/>
    <property type="match status" value="1"/>
</dbReference>
<comment type="caution">
    <text evidence="7">The sequence shown here is derived from an EMBL/GenBank/DDBJ whole genome shotgun (WGS) entry which is preliminary data.</text>
</comment>
<name>A0ABV2QF84_9BURK</name>
<dbReference type="Pfam" id="PF00005">
    <property type="entry name" value="ABC_tran"/>
    <property type="match status" value="1"/>
</dbReference>
<dbReference type="InterPro" id="IPR003439">
    <property type="entry name" value="ABC_transporter-like_ATP-bd"/>
</dbReference>
<dbReference type="InterPro" id="IPR017871">
    <property type="entry name" value="ABC_transporter-like_CS"/>
</dbReference>
<dbReference type="Gene3D" id="3.40.50.300">
    <property type="entry name" value="P-loop containing nucleotide triphosphate hydrolases"/>
    <property type="match status" value="1"/>
</dbReference>
<keyword evidence="3" id="KW-0472">Membrane</keyword>
<evidence type="ECO:0000256" key="1">
    <source>
        <dbReference type="ARBA" id="ARBA00005417"/>
    </source>
</evidence>
<evidence type="ECO:0000259" key="6">
    <source>
        <dbReference type="PROSITE" id="PS50893"/>
    </source>
</evidence>
<dbReference type="SUPFAM" id="SSF52540">
    <property type="entry name" value="P-loop containing nucleoside triphosphate hydrolases"/>
    <property type="match status" value="1"/>
</dbReference>
<accession>A0ABV2QF84</accession>
<proteinExistence type="inferred from homology"/>
<evidence type="ECO:0000313" key="8">
    <source>
        <dbReference type="Proteomes" id="UP001549320"/>
    </source>
</evidence>
<sequence>MQPAMAETPEISFRHVGRTYRGRSGYTEALQHIDLSIAQNEFVSLVGPSGCGKSTALMLMAGLDQPDSGQVEVEGKKVIEPSDRVGIVFQDATLLPWKSVMENVLYPARIRGIPVKRVEPQAAALLELLGLERFKDRLPHELSGGMRQRVGICRALAYSPRVLLLDEPFSALDALTRDEMNLLLLELTESLRQTVVLITHSIQEALLLSDRVLVMSARPGRIIADISVPFERPRRPADVLHSPDFRHLEAQIRDLISGHEPGSSARTPNALFRQRLESFRQQIQTQTQNIV</sequence>
<keyword evidence="2" id="KW-0813">Transport</keyword>
<dbReference type="InterPro" id="IPR003593">
    <property type="entry name" value="AAA+_ATPase"/>
</dbReference>
<keyword evidence="3" id="KW-1003">Cell membrane</keyword>
<reference evidence="7 8" key="1">
    <citation type="submission" date="2024-06" db="EMBL/GenBank/DDBJ databases">
        <title>Sorghum-associated microbial communities from plants grown in Nebraska, USA.</title>
        <authorList>
            <person name="Schachtman D."/>
        </authorList>
    </citation>
    <scope>NUCLEOTIDE SEQUENCE [LARGE SCALE GENOMIC DNA]</scope>
    <source>
        <strain evidence="7 8">2709</strain>
    </source>
</reference>
<dbReference type="Proteomes" id="UP001549320">
    <property type="component" value="Unassembled WGS sequence"/>
</dbReference>
<evidence type="ECO:0000313" key="7">
    <source>
        <dbReference type="EMBL" id="MET4579698.1"/>
    </source>
</evidence>
<dbReference type="EMBL" id="JBEPSH010000011">
    <property type="protein sequence ID" value="MET4579698.1"/>
    <property type="molecule type" value="Genomic_DNA"/>
</dbReference>
<dbReference type="PROSITE" id="PS50893">
    <property type="entry name" value="ABC_TRANSPORTER_2"/>
    <property type="match status" value="1"/>
</dbReference>
<dbReference type="PANTHER" id="PTHR42788:SF13">
    <property type="entry name" value="ALIPHATIC SULFONATES IMPORT ATP-BINDING PROTEIN SSUB"/>
    <property type="match status" value="1"/>
</dbReference>
<evidence type="ECO:0000256" key="5">
    <source>
        <dbReference type="ARBA" id="ARBA00022840"/>
    </source>
</evidence>